<reference evidence="1" key="1">
    <citation type="submission" date="2023-03" db="EMBL/GenBank/DDBJ databases">
        <authorList>
            <person name="Steffen K."/>
            <person name="Cardenas P."/>
        </authorList>
    </citation>
    <scope>NUCLEOTIDE SEQUENCE</scope>
</reference>
<sequence length="66" mass="7794">MEKRLPEISLRWSDFSGSLEKLRYKTYTKNSTDRDWFRINPLELLLLGCQTLSTGVSTKREVRCLL</sequence>
<dbReference type="AlphaFoldDB" id="A0AA35S4G4"/>
<evidence type="ECO:0000313" key="2">
    <source>
        <dbReference type="Proteomes" id="UP001174909"/>
    </source>
</evidence>
<gene>
    <name evidence="1" type="ORF">GBAR_LOCUS12959</name>
</gene>
<organism evidence="1 2">
    <name type="scientific">Geodia barretti</name>
    <name type="common">Barrett's horny sponge</name>
    <dbReference type="NCBI Taxonomy" id="519541"/>
    <lineage>
        <taxon>Eukaryota</taxon>
        <taxon>Metazoa</taxon>
        <taxon>Porifera</taxon>
        <taxon>Demospongiae</taxon>
        <taxon>Heteroscleromorpha</taxon>
        <taxon>Tetractinellida</taxon>
        <taxon>Astrophorina</taxon>
        <taxon>Geodiidae</taxon>
        <taxon>Geodia</taxon>
    </lineage>
</organism>
<keyword evidence="2" id="KW-1185">Reference proteome</keyword>
<comment type="caution">
    <text evidence="1">The sequence shown here is derived from an EMBL/GenBank/DDBJ whole genome shotgun (WGS) entry which is preliminary data.</text>
</comment>
<protein>
    <submittedName>
        <fullName evidence="1">Uncharacterized protein</fullName>
    </submittedName>
</protein>
<evidence type="ECO:0000313" key="1">
    <source>
        <dbReference type="EMBL" id="CAI8022006.1"/>
    </source>
</evidence>
<dbReference type="EMBL" id="CASHTH010001929">
    <property type="protein sequence ID" value="CAI8022006.1"/>
    <property type="molecule type" value="Genomic_DNA"/>
</dbReference>
<proteinExistence type="predicted"/>
<dbReference type="Proteomes" id="UP001174909">
    <property type="component" value="Unassembled WGS sequence"/>
</dbReference>
<name>A0AA35S4G4_GEOBA</name>
<accession>A0AA35S4G4</accession>